<dbReference type="InterPro" id="IPR014743">
    <property type="entry name" value="Cl-channel_core"/>
</dbReference>
<proteinExistence type="predicted"/>
<protein>
    <recommendedName>
        <fullName evidence="4">Chloride channel protein</fullName>
    </recommendedName>
</protein>
<feature type="transmembrane region" description="Helical" evidence="1">
    <location>
        <begin position="70"/>
        <end position="91"/>
    </location>
</feature>
<keyword evidence="1" id="KW-1133">Transmembrane helix</keyword>
<feature type="transmembrane region" description="Helical" evidence="1">
    <location>
        <begin position="16"/>
        <end position="39"/>
    </location>
</feature>
<dbReference type="SUPFAM" id="SSF81340">
    <property type="entry name" value="Clc chloride channel"/>
    <property type="match status" value="1"/>
</dbReference>
<name>A0ABY4QW59_9ACTN</name>
<keyword evidence="3" id="KW-1185">Reference proteome</keyword>
<keyword evidence="1" id="KW-0812">Transmembrane</keyword>
<accession>A0ABY4QW59</accession>
<sequence>MPISLSRLKQLRSERVGLLSLAVLVGVGAGLGAVVFRYISDGLTRGFTGYPDYAGHGHAGNPHLPALGPWFVLLTPALPGVLYGPLVYRFAAKHRATAYPRSWSR</sequence>
<gene>
    <name evidence="2" type="ORF">M6D93_12170</name>
</gene>
<reference evidence="2" key="2">
    <citation type="submission" date="2022-05" db="EMBL/GenBank/DDBJ databases">
        <authorList>
            <person name="Kim J.-S."/>
            <person name="Lee K."/>
            <person name="Suh M."/>
            <person name="Eom M."/>
            <person name="Kim J.-S."/>
            <person name="Kim D.-S."/>
            <person name="Ko S.-H."/>
            <person name="Shin Y."/>
            <person name="Lee J.-S."/>
        </authorList>
    </citation>
    <scope>NUCLEOTIDE SEQUENCE</scope>
    <source>
        <strain evidence="2">N237</strain>
    </source>
</reference>
<evidence type="ECO:0000256" key="1">
    <source>
        <dbReference type="SAM" id="Phobius"/>
    </source>
</evidence>
<dbReference type="Proteomes" id="UP001056336">
    <property type="component" value="Chromosome"/>
</dbReference>
<evidence type="ECO:0008006" key="4">
    <source>
        <dbReference type="Google" id="ProtNLM"/>
    </source>
</evidence>
<organism evidence="2 3">
    <name type="scientific">Jatrophihabitans telluris</name>
    <dbReference type="NCBI Taxonomy" id="2038343"/>
    <lineage>
        <taxon>Bacteria</taxon>
        <taxon>Bacillati</taxon>
        <taxon>Actinomycetota</taxon>
        <taxon>Actinomycetes</taxon>
        <taxon>Jatrophihabitantales</taxon>
        <taxon>Jatrophihabitantaceae</taxon>
        <taxon>Jatrophihabitans</taxon>
    </lineage>
</organism>
<evidence type="ECO:0000313" key="3">
    <source>
        <dbReference type="Proteomes" id="UP001056336"/>
    </source>
</evidence>
<dbReference type="EMBL" id="CP097332">
    <property type="protein sequence ID" value="UQX87061.1"/>
    <property type="molecule type" value="Genomic_DNA"/>
</dbReference>
<reference evidence="2" key="1">
    <citation type="journal article" date="2018" name="Int. J. Syst. Evol. Microbiol.">
        <title>Jatrophihabitans telluris sp. nov., isolated from sediment soil of lava forest wetlands and the emended description of the genus Jatrophihabitans.</title>
        <authorList>
            <person name="Lee K.C."/>
            <person name="Suh M.K."/>
            <person name="Eom M.K."/>
            <person name="Kim K.K."/>
            <person name="Kim J.S."/>
            <person name="Kim D.S."/>
            <person name="Ko S.H."/>
            <person name="Shin Y.K."/>
            <person name="Lee J.S."/>
        </authorList>
    </citation>
    <scope>NUCLEOTIDE SEQUENCE</scope>
    <source>
        <strain evidence="2">N237</strain>
    </source>
</reference>
<keyword evidence="1" id="KW-0472">Membrane</keyword>
<evidence type="ECO:0000313" key="2">
    <source>
        <dbReference type="EMBL" id="UQX87061.1"/>
    </source>
</evidence>